<name>A0A3M7RGJ0_BRAPC</name>
<organism evidence="1 2">
    <name type="scientific">Brachionus plicatilis</name>
    <name type="common">Marine rotifer</name>
    <name type="synonym">Brachionus muelleri</name>
    <dbReference type="NCBI Taxonomy" id="10195"/>
    <lineage>
        <taxon>Eukaryota</taxon>
        <taxon>Metazoa</taxon>
        <taxon>Spiralia</taxon>
        <taxon>Gnathifera</taxon>
        <taxon>Rotifera</taxon>
        <taxon>Eurotatoria</taxon>
        <taxon>Monogononta</taxon>
        <taxon>Pseudotrocha</taxon>
        <taxon>Ploima</taxon>
        <taxon>Brachionidae</taxon>
        <taxon>Brachionus</taxon>
    </lineage>
</organism>
<dbReference type="AlphaFoldDB" id="A0A3M7RGJ0"/>
<accession>A0A3M7RGJ0</accession>
<evidence type="ECO:0000313" key="1">
    <source>
        <dbReference type="EMBL" id="RNA22574.1"/>
    </source>
</evidence>
<dbReference type="EMBL" id="REGN01003428">
    <property type="protein sequence ID" value="RNA22574.1"/>
    <property type="molecule type" value="Genomic_DNA"/>
</dbReference>
<comment type="caution">
    <text evidence="1">The sequence shown here is derived from an EMBL/GenBank/DDBJ whole genome shotgun (WGS) entry which is preliminary data.</text>
</comment>
<evidence type="ECO:0000313" key="2">
    <source>
        <dbReference type="Proteomes" id="UP000276133"/>
    </source>
</evidence>
<reference evidence="1 2" key="1">
    <citation type="journal article" date="2018" name="Sci. Rep.">
        <title>Genomic signatures of local adaptation to the degree of environmental predictability in rotifers.</title>
        <authorList>
            <person name="Franch-Gras L."/>
            <person name="Hahn C."/>
            <person name="Garcia-Roger E.M."/>
            <person name="Carmona M.J."/>
            <person name="Serra M."/>
            <person name="Gomez A."/>
        </authorList>
    </citation>
    <scope>NUCLEOTIDE SEQUENCE [LARGE SCALE GENOMIC DNA]</scope>
    <source>
        <strain evidence="1">HYR1</strain>
    </source>
</reference>
<proteinExistence type="predicted"/>
<protein>
    <submittedName>
        <fullName evidence="1">Uncharacterized protein</fullName>
    </submittedName>
</protein>
<dbReference type="Proteomes" id="UP000276133">
    <property type="component" value="Unassembled WGS sequence"/>
</dbReference>
<keyword evidence="2" id="KW-1185">Reference proteome</keyword>
<sequence length="64" mass="7234">MTLNFTSDWNWPKAKTPASLNMLANKNNGQSLGKFKSHKFSTVQDSLWSPRATNFPSQKAYSLN</sequence>
<gene>
    <name evidence="1" type="ORF">BpHYR1_046946</name>
</gene>